<dbReference type="Gene3D" id="1.10.3730.20">
    <property type="match status" value="1"/>
</dbReference>
<dbReference type="EMBL" id="VTWT01000012">
    <property type="protein sequence ID" value="KAA9325506.1"/>
    <property type="molecule type" value="Genomic_DNA"/>
</dbReference>
<keyword evidence="1" id="KW-0812">Transmembrane</keyword>
<gene>
    <name evidence="3" type="ORF">F0P94_18000</name>
</gene>
<dbReference type="InterPro" id="IPR037185">
    <property type="entry name" value="EmrE-like"/>
</dbReference>
<feature type="domain" description="EamA" evidence="2">
    <location>
        <begin position="146"/>
        <end position="278"/>
    </location>
</feature>
<proteinExistence type="predicted"/>
<feature type="domain" description="EamA" evidence="2">
    <location>
        <begin position="2"/>
        <end position="138"/>
    </location>
</feature>
<evidence type="ECO:0000313" key="3">
    <source>
        <dbReference type="EMBL" id="KAA9325506.1"/>
    </source>
</evidence>
<protein>
    <submittedName>
        <fullName evidence="3">EamA family transporter</fullName>
    </submittedName>
</protein>
<dbReference type="GO" id="GO:0016020">
    <property type="term" value="C:membrane"/>
    <property type="evidence" value="ECO:0007669"/>
    <property type="project" value="InterPro"/>
</dbReference>
<feature type="transmembrane region" description="Helical" evidence="1">
    <location>
        <begin position="261"/>
        <end position="279"/>
    </location>
</feature>
<keyword evidence="4" id="KW-1185">Reference proteome</keyword>
<feature type="transmembrane region" description="Helical" evidence="1">
    <location>
        <begin position="99"/>
        <end position="116"/>
    </location>
</feature>
<feature type="transmembrane region" description="Helical" evidence="1">
    <location>
        <begin position="65"/>
        <end position="87"/>
    </location>
</feature>
<evidence type="ECO:0000256" key="1">
    <source>
        <dbReference type="SAM" id="Phobius"/>
    </source>
</evidence>
<dbReference type="Pfam" id="PF00892">
    <property type="entry name" value="EamA"/>
    <property type="match status" value="2"/>
</dbReference>
<feature type="transmembrane region" description="Helical" evidence="1">
    <location>
        <begin position="146"/>
        <end position="162"/>
    </location>
</feature>
<evidence type="ECO:0000313" key="4">
    <source>
        <dbReference type="Proteomes" id="UP000326570"/>
    </source>
</evidence>
<dbReference type="SUPFAM" id="SSF103481">
    <property type="entry name" value="Multidrug resistance efflux transporter EmrE"/>
    <property type="match status" value="2"/>
</dbReference>
<sequence>MAAFIIWGFVPLPLRALSGYPSGQILFFRILVSAGLLLVLLISAKRREAVETVTRFRNGEVKEKRNLVLFTAAGGMLLPLNWLLYIYVINNVSIQTASFAYLLCPILTAVLGFLLLKEKLNRNQWLAIGLSVISCCLIGIGQVTNLLFSILIAGSYALYLITQKVLKDYDKIVLLAMQLLLAILLIGPFYSYFQGEGEALPGLHFFGFILILSAVFTVLPLFLNLYGLKELSSGTIGILMYLNPIINFLLAFLYYKEEATLQQGLAYALIFVSVILYNLKIRKAGALPSSSGNSEICCY</sequence>
<reference evidence="3 4" key="1">
    <citation type="submission" date="2019-09" db="EMBL/GenBank/DDBJ databases">
        <title>Genome sequence of Adhaeribacter sp. M2.</title>
        <authorList>
            <person name="Srinivasan S."/>
        </authorList>
    </citation>
    <scope>NUCLEOTIDE SEQUENCE [LARGE SCALE GENOMIC DNA]</scope>
    <source>
        <strain evidence="3 4">M2</strain>
    </source>
</reference>
<keyword evidence="1" id="KW-1133">Transmembrane helix</keyword>
<dbReference type="AlphaFoldDB" id="A0A5N1IK44"/>
<accession>A0A5N1IK44</accession>
<keyword evidence="1" id="KW-0472">Membrane</keyword>
<feature type="transmembrane region" description="Helical" evidence="1">
    <location>
        <begin position="205"/>
        <end position="226"/>
    </location>
</feature>
<evidence type="ECO:0000259" key="2">
    <source>
        <dbReference type="Pfam" id="PF00892"/>
    </source>
</evidence>
<dbReference type="PANTHER" id="PTHR22911:SF137">
    <property type="entry name" value="SOLUTE CARRIER FAMILY 35 MEMBER G2-RELATED"/>
    <property type="match status" value="1"/>
</dbReference>
<feature type="transmembrane region" description="Helical" evidence="1">
    <location>
        <begin position="238"/>
        <end position="255"/>
    </location>
</feature>
<name>A0A5N1IK44_9BACT</name>
<comment type="caution">
    <text evidence="3">The sequence shown here is derived from an EMBL/GenBank/DDBJ whole genome shotgun (WGS) entry which is preliminary data.</text>
</comment>
<organism evidence="3 4">
    <name type="scientific">Adhaeribacter soli</name>
    <dbReference type="NCBI Taxonomy" id="2607655"/>
    <lineage>
        <taxon>Bacteria</taxon>
        <taxon>Pseudomonadati</taxon>
        <taxon>Bacteroidota</taxon>
        <taxon>Cytophagia</taxon>
        <taxon>Cytophagales</taxon>
        <taxon>Hymenobacteraceae</taxon>
        <taxon>Adhaeribacter</taxon>
    </lineage>
</organism>
<dbReference type="Proteomes" id="UP000326570">
    <property type="component" value="Unassembled WGS sequence"/>
</dbReference>
<dbReference type="PANTHER" id="PTHR22911">
    <property type="entry name" value="ACYL-MALONYL CONDENSING ENZYME-RELATED"/>
    <property type="match status" value="1"/>
</dbReference>
<feature type="transmembrane region" description="Helical" evidence="1">
    <location>
        <begin position="123"/>
        <end position="140"/>
    </location>
</feature>
<feature type="transmembrane region" description="Helical" evidence="1">
    <location>
        <begin position="174"/>
        <end position="193"/>
    </location>
</feature>
<feature type="transmembrane region" description="Helical" evidence="1">
    <location>
        <begin position="26"/>
        <end position="44"/>
    </location>
</feature>
<dbReference type="InterPro" id="IPR000620">
    <property type="entry name" value="EamA_dom"/>
</dbReference>